<gene>
    <name evidence="14" type="ORF">CL176_08000</name>
</gene>
<dbReference type="GO" id="GO:0004143">
    <property type="term" value="F:ATP-dependent diacylglycerol kinase activity"/>
    <property type="evidence" value="ECO:0007669"/>
    <property type="project" value="TreeGrafter"/>
</dbReference>
<evidence type="ECO:0000256" key="9">
    <source>
        <dbReference type="ARBA" id="ARBA00022842"/>
    </source>
</evidence>
<evidence type="ECO:0000256" key="6">
    <source>
        <dbReference type="ARBA" id="ARBA00022741"/>
    </source>
</evidence>
<keyword evidence="7" id="KW-0418">Kinase</keyword>
<dbReference type="PANTHER" id="PTHR12358:SF106">
    <property type="entry name" value="LIPID KINASE YEGS"/>
    <property type="match status" value="1"/>
</dbReference>
<dbReference type="PANTHER" id="PTHR12358">
    <property type="entry name" value="SPHINGOSINE KINASE"/>
    <property type="match status" value="1"/>
</dbReference>
<dbReference type="Pfam" id="PF00781">
    <property type="entry name" value="DAGK_cat"/>
    <property type="match status" value="1"/>
</dbReference>
<dbReference type="OrthoDB" id="142078at2"/>
<protein>
    <recommendedName>
        <fullName evidence="13">DAGKc domain-containing protein</fullName>
    </recommendedName>
</protein>
<keyword evidence="15" id="KW-1185">Reference proteome</keyword>
<dbReference type="SMART" id="SM00046">
    <property type="entry name" value="DAGKc"/>
    <property type="match status" value="1"/>
</dbReference>
<evidence type="ECO:0000256" key="5">
    <source>
        <dbReference type="ARBA" id="ARBA00022723"/>
    </source>
</evidence>
<dbReference type="GO" id="GO:0005524">
    <property type="term" value="F:ATP binding"/>
    <property type="evidence" value="ECO:0007669"/>
    <property type="project" value="UniProtKB-KW"/>
</dbReference>
<keyword evidence="6" id="KW-0547">Nucleotide-binding</keyword>
<evidence type="ECO:0000256" key="11">
    <source>
        <dbReference type="ARBA" id="ARBA00023209"/>
    </source>
</evidence>
<evidence type="ECO:0000256" key="8">
    <source>
        <dbReference type="ARBA" id="ARBA00022840"/>
    </source>
</evidence>
<dbReference type="Gene3D" id="3.40.50.10330">
    <property type="entry name" value="Probable inorganic polyphosphate/atp-NAD kinase, domain 1"/>
    <property type="match status" value="1"/>
</dbReference>
<dbReference type="InterPro" id="IPR017438">
    <property type="entry name" value="ATP-NAD_kinase_N"/>
</dbReference>
<dbReference type="InterPro" id="IPR016064">
    <property type="entry name" value="NAD/diacylglycerol_kinase_sf"/>
</dbReference>
<keyword evidence="4" id="KW-0808">Transferase</keyword>
<dbReference type="Proteomes" id="UP000263232">
    <property type="component" value="Chromosome"/>
</dbReference>
<comment type="cofactor">
    <cofactor evidence="1">
        <name>Mg(2+)</name>
        <dbReference type="ChEBI" id="CHEBI:18420"/>
    </cofactor>
</comment>
<reference evidence="14 15" key="1">
    <citation type="submission" date="2017-09" db="EMBL/GenBank/DDBJ databases">
        <title>Complete genome sequence of Oxytococcus suis strain ZY16052.</title>
        <authorList>
            <person name="Li F."/>
        </authorList>
    </citation>
    <scope>NUCLEOTIDE SEQUENCE [LARGE SCALE GENOMIC DNA]</scope>
    <source>
        <strain evidence="14 15">ZY16052</strain>
    </source>
</reference>
<keyword evidence="3" id="KW-0444">Lipid biosynthesis</keyword>
<evidence type="ECO:0000313" key="14">
    <source>
        <dbReference type="EMBL" id="AXY25944.1"/>
    </source>
</evidence>
<keyword evidence="9" id="KW-0460">Magnesium</keyword>
<dbReference type="Pfam" id="PF19279">
    <property type="entry name" value="YegS_C"/>
    <property type="match status" value="1"/>
</dbReference>
<dbReference type="NCBIfam" id="TIGR00147">
    <property type="entry name" value="YegS/Rv2252/BmrU family lipid kinase"/>
    <property type="match status" value="1"/>
</dbReference>
<dbReference type="AlphaFoldDB" id="A0A347WLI7"/>
<keyword evidence="8" id="KW-0067">ATP-binding</keyword>
<dbReference type="SUPFAM" id="SSF111331">
    <property type="entry name" value="NAD kinase/diacylglycerol kinase-like"/>
    <property type="match status" value="1"/>
</dbReference>
<dbReference type="PROSITE" id="PS50146">
    <property type="entry name" value="DAGK"/>
    <property type="match status" value="1"/>
</dbReference>
<name>A0A347WLI7_9LACT</name>
<dbReference type="KEGG" id="abae:CL176_08000"/>
<dbReference type="InterPro" id="IPR005218">
    <property type="entry name" value="Diacylglycerol/lipid_kinase"/>
</dbReference>
<evidence type="ECO:0000313" key="15">
    <source>
        <dbReference type="Proteomes" id="UP000263232"/>
    </source>
</evidence>
<evidence type="ECO:0000256" key="3">
    <source>
        <dbReference type="ARBA" id="ARBA00022516"/>
    </source>
</evidence>
<evidence type="ECO:0000256" key="12">
    <source>
        <dbReference type="ARBA" id="ARBA00023264"/>
    </source>
</evidence>
<dbReference type="RefSeq" id="WP_118990844.1">
    <property type="nucleotide sequence ID" value="NZ_CP023434.1"/>
</dbReference>
<comment type="similarity">
    <text evidence="2">Belongs to the diacylglycerol/lipid kinase family.</text>
</comment>
<sequence length="305" mass="33537">MFGRTLIIANPVAGKGEGQEYAQALRTVLEETYQNECTIKVTEGDDDAFEWSKQAIDEGFESVLCLGGDGTVSQTVAGLLQNKERPRFAFIPLGTVNDLARALGYSMNPQKAIERMKDVEIDTLDIGQINDQYFINVVAVGPIPESVMQTDSDDKNRLGAFAYVIDGFTAFFSEKGYDLHIVDADGVETDIVSNLLLIGLTNSIGGIEIMNPEAKYNDGLMYLAAIRGHNPMDTIRGVLEGGIFETDKERLLLMESSQFQITTQESQDVPTNVDGDPGPALPLDLQVLHQALEIYVPRNRRRILG</sequence>
<keyword evidence="5" id="KW-0479">Metal-binding</keyword>
<evidence type="ECO:0000256" key="10">
    <source>
        <dbReference type="ARBA" id="ARBA00023098"/>
    </source>
</evidence>
<evidence type="ECO:0000256" key="1">
    <source>
        <dbReference type="ARBA" id="ARBA00001946"/>
    </source>
</evidence>
<dbReference type="GO" id="GO:0046872">
    <property type="term" value="F:metal ion binding"/>
    <property type="evidence" value="ECO:0007669"/>
    <property type="project" value="UniProtKB-KW"/>
</dbReference>
<dbReference type="GO" id="GO:0005886">
    <property type="term" value="C:plasma membrane"/>
    <property type="evidence" value="ECO:0007669"/>
    <property type="project" value="TreeGrafter"/>
</dbReference>
<evidence type="ECO:0000256" key="7">
    <source>
        <dbReference type="ARBA" id="ARBA00022777"/>
    </source>
</evidence>
<dbReference type="Gene3D" id="2.60.200.40">
    <property type="match status" value="1"/>
</dbReference>
<evidence type="ECO:0000259" key="13">
    <source>
        <dbReference type="PROSITE" id="PS50146"/>
    </source>
</evidence>
<evidence type="ECO:0000256" key="4">
    <source>
        <dbReference type="ARBA" id="ARBA00022679"/>
    </source>
</evidence>
<accession>A0A347WLI7</accession>
<proteinExistence type="inferred from homology"/>
<dbReference type="InterPro" id="IPR045540">
    <property type="entry name" value="YegS/DAGK_C"/>
</dbReference>
<keyword evidence="12" id="KW-1208">Phospholipid metabolism</keyword>
<keyword evidence="10" id="KW-0443">Lipid metabolism</keyword>
<evidence type="ECO:0000256" key="2">
    <source>
        <dbReference type="ARBA" id="ARBA00005983"/>
    </source>
</evidence>
<dbReference type="EMBL" id="CP023434">
    <property type="protein sequence ID" value="AXY25944.1"/>
    <property type="molecule type" value="Genomic_DNA"/>
</dbReference>
<dbReference type="GO" id="GO:0008654">
    <property type="term" value="P:phospholipid biosynthetic process"/>
    <property type="evidence" value="ECO:0007669"/>
    <property type="project" value="UniProtKB-KW"/>
</dbReference>
<dbReference type="InterPro" id="IPR001206">
    <property type="entry name" value="Diacylglycerol_kinase_cat_dom"/>
</dbReference>
<keyword evidence="11" id="KW-0594">Phospholipid biosynthesis</keyword>
<dbReference type="InterPro" id="IPR050187">
    <property type="entry name" value="Lipid_Phosphate_FormReg"/>
</dbReference>
<organism evidence="14 15">
    <name type="scientific">Suicoccus acidiformans</name>
    <dbReference type="NCBI Taxonomy" id="2036206"/>
    <lineage>
        <taxon>Bacteria</taxon>
        <taxon>Bacillati</taxon>
        <taxon>Bacillota</taxon>
        <taxon>Bacilli</taxon>
        <taxon>Lactobacillales</taxon>
        <taxon>Aerococcaceae</taxon>
        <taxon>Suicoccus</taxon>
    </lineage>
</organism>
<feature type="domain" description="DAGKc" evidence="13">
    <location>
        <begin position="1"/>
        <end position="133"/>
    </location>
</feature>